<evidence type="ECO:0000256" key="6">
    <source>
        <dbReference type="RuleBase" id="RU000416"/>
    </source>
</evidence>
<organism evidence="10 11">
    <name type="scientific">Paenibacillus larvae subsp. pulvifaciens</name>
    <dbReference type="NCBI Taxonomy" id="1477"/>
    <lineage>
        <taxon>Bacteria</taxon>
        <taxon>Bacillati</taxon>
        <taxon>Bacillota</taxon>
        <taxon>Bacilli</taxon>
        <taxon>Bacillales</taxon>
        <taxon>Paenibacillaceae</taxon>
        <taxon>Paenibacillus</taxon>
    </lineage>
</organism>
<evidence type="ECO:0000256" key="1">
    <source>
        <dbReference type="ARBA" id="ARBA00022603"/>
    </source>
</evidence>
<evidence type="ECO:0000256" key="3">
    <source>
        <dbReference type="ARBA" id="ARBA00022691"/>
    </source>
</evidence>
<dbReference type="PROSITE" id="PS00094">
    <property type="entry name" value="C5_MTASE_1"/>
    <property type="match status" value="1"/>
</dbReference>
<proteinExistence type="inferred from homology"/>
<dbReference type="GO" id="GO:0003886">
    <property type="term" value="F:DNA (cytosine-5-)-methyltransferase activity"/>
    <property type="evidence" value="ECO:0007669"/>
    <property type="project" value="UniProtKB-EC"/>
</dbReference>
<dbReference type="RefSeq" id="WP_083038636.1">
    <property type="nucleotide sequence ID" value="NZ_CP020557.1"/>
</dbReference>
<dbReference type="PROSITE" id="PS51679">
    <property type="entry name" value="SAM_MT_C5"/>
    <property type="match status" value="1"/>
</dbReference>
<evidence type="ECO:0000256" key="7">
    <source>
        <dbReference type="RuleBase" id="RU000417"/>
    </source>
</evidence>
<dbReference type="InterPro" id="IPR001525">
    <property type="entry name" value="C5_MeTfrase"/>
</dbReference>
<dbReference type="AlphaFoldDB" id="A0A1V0UWY6"/>
<keyword evidence="2 5" id="KW-0808">Transferase</keyword>
<dbReference type="Gene3D" id="3.40.50.150">
    <property type="entry name" value="Vaccinia Virus protein VP39"/>
    <property type="match status" value="1"/>
</dbReference>
<dbReference type="EMBL" id="CP020557">
    <property type="protein sequence ID" value="ARF69676.1"/>
    <property type="molecule type" value="Genomic_DNA"/>
</dbReference>
<dbReference type="EMBL" id="CP020557">
    <property type="protein sequence ID" value="ARF67054.1"/>
    <property type="molecule type" value="Genomic_DNA"/>
</dbReference>
<accession>A0A1V0UWY6</accession>
<evidence type="ECO:0000313" key="8">
    <source>
        <dbReference type="EMBL" id="ARF67054.1"/>
    </source>
</evidence>
<dbReference type="PRINTS" id="PR00105">
    <property type="entry name" value="C5METTRFRASE"/>
</dbReference>
<keyword evidence="4" id="KW-0680">Restriction system</keyword>
<dbReference type="GO" id="GO:0009307">
    <property type="term" value="P:DNA restriction-modification system"/>
    <property type="evidence" value="ECO:0007669"/>
    <property type="project" value="UniProtKB-KW"/>
</dbReference>
<keyword evidence="1 5" id="KW-0489">Methyltransferase</keyword>
<dbReference type="SUPFAM" id="SSF53335">
    <property type="entry name" value="S-adenosyl-L-methionine-dependent methyltransferases"/>
    <property type="match status" value="1"/>
</dbReference>
<dbReference type="InterPro" id="IPR018117">
    <property type="entry name" value="C5_DNA_meth_AS"/>
</dbReference>
<evidence type="ECO:0000313" key="11">
    <source>
        <dbReference type="Proteomes" id="UP000192727"/>
    </source>
</evidence>
<dbReference type="Pfam" id="PF00145">
    <property type="entry name" value="DNA_methylase"/>
    <property type="match status" value="1"/>
</dbReference>
<comment type="similarity">
    <text evidence="5 6">Belongs to the class I-like SAM-binding methyltransferase superfamily. C5-methyltransferase family.</text>
</comment>
<comment type="catalytic activity">
    <reaction evidence="7">
        <text>a 2'-deoxycytidine in DNA + S-adenosyl-L-methionine = a 5-methyl-2'-deoxycytidine in DNA + S-adenosyl-L-homocysteine + H(+)</text>
        <dbReference type="Rhea" id="RHEA:13681"/>
        <dbReference type="Rhea" id="RHEA-COMP:11369"/>
        <dbReference type="Rhea" id="RHEA-COMP:11370"/>
        <dbReference type="ChEBI" id="CHEBI:15378"/>
        <dbReference type="ChEBI" id="CHEBI:57856"/>
        <dbReference type="ChEBI" id="CHEBI:59789"/>
        <dbReference type="ChEBI" id="CHEBI:85452"/>
        <dbReference type="ChEBI" id="CHEBI:85454"/>
        <dbReference type="EC" id="2.1.1.37"/>
    </reaction>
</comment>
<dbReference type="PANTHER" id="PTHR46098:SF1">
    <property type="entry name" value="TRNA (CYTOSINE(38)-C(5))-METHYLTRANSFERASE"/>
    <property type="match status" value="1"/>
</dbReference>
<name>A0A1V0UWY6_9BACL</name>
<dbReference type="InterPro" id="IPR050750">
    <property type="entry name" value="C5-MTase"/>
</dbReference>
<protein>
    <recommendedName>
        <fullName evidence="7">Cytosine-specific methyltransferase</fullName>
        <ecNumber evidence="7">2.1.1.37</ecNumber>
    </recommendedName>
</protein>
<dbReference type="PANTHER" id="PTHR46098">
    <property type="entry name" value="TRNA (CYTOSINE(38)-C(5))-METHYLTRANSFERASE"/>
    <property type="match status" value="1"/>
</dbReference>
<feature type="active site" evidence="5">
    <location>
        <position position="80"/>
    </location>
</feature>
<dbReference type="EMBL" id="CP020557">
    <property type="protein sequence ID" value="ARF69507.1"/>
    <property type="molecule type" value="Genomic_DNA"/>
</dbReference>
<dbReference type="InterPro" id="IPR029063">
    <property type="entry name" value="SAM-dependent_MTases_sf"/>
</dbReference>
<evidence type="ECO:0000256" key="2">
    <source>
        <dbReference type="ARBA" id="ARBA00022679"/>
    </source>
</evidence>
<evidence type="ECO:0000313" key="10">
    <source>
        <dbReference type="EMBL" id="ARF69676.1"/>
    </source>
</evidence>
<dbReference type="Proteomes" id="UP000192727">
    <property type="component" value="Chromosome"/>
</dbReference>
<dbReference type="REBASE" id="196804">
    <property type="entry name" value="M.Pla10367ORF19315P"/>
</dbReference>
<dbReference type="REBASE" id="196805">
    <property type="entry name" value="M.Pla10367ORF20330P"/>
</dbReference>
<reference evidence="10 11" key="1">
    <citation type="submission" date="2017-03" db="EMBL/GenBank/DDBJ databases">
        <title>Paenibacillus larvae genome sequencing.</title>
        <authorList>
            <person name="Dingman D.W."/>
        </authorList>
    </citation>
    <scope>NUCLEOTIDE SEQUENCE [LARGE SCALE GENOMIC DNA]</scope>
    <source>
        <strain evidence="10 11">SAG 10367</strain>
    </source>
</reference>
<evidence type="ECO:0000256" key="5">
    <source>
        <dbReference type="PROSITE-ProRule" id="PRU01016"/>
    </source>
</evidence>
<sequence>MRKLSLFSGIGGIDLAAKWAGIETVAFCEKEPFPQKVLRRHWPNTPIYDDVHTLTKEVLERDGIITRNRTIDLISAGYPCQPFSHAGKRKGKEDDRHLWPEVARILQEIRPRWFIGENVAGHITLGLDDVLTELESIGYDTQAIVIPSCAVGAPHRRDRVFILGHTKCVRCCGESWGRTREVSSYRYSKLEKRTMAYSSGTGCEELYASSFSDKQGYSTWSNAQRRTEGTIKSRLGGVLDGLSDWLDRYKWPAGLGQKQYDWEPARIETGVQNRVGRIKALGNAVNPVQVYPILAAIKAINDQTENDGI</sequence>
<evidence type="ECO:0000256" key="4">
    <source>
        <dbReference type="ARBA" id="ARBA00022747"/>
    </source>
</evidence>
<keyword evidence="3 5" id="KW-0949">S-adenosyl-L-methionine</keyword>
<dbReference type="NCBIfam" id="TIGR00675">
    <property type="entry name" value="dcm"/>
    <property type="match status" value="1"/>
</dbReference>
<dbReference type="EC" id="2.1.1.37" evidence="7"/>
<evidence type="ECO:0000313" key="9">
    <source>
        <dbReference type="EMBL" id="ARF69507.1"/>
    </source>
</evidence>
<gene>
    <name evidence="8" type="ORF">B7C51_03360</name>
    <name evidence="9" type="ORF">B7C51_19315</name>
    <name evidence="10" type="ORF">B7C51_20330</name>
</gene>
<dbReference type="REBASE" id="196803">
    <property type="entry name" value="M.Pla10367ORF3360P"/>
</dbReference>
<dbReference type="GO" id="GO:0032259">
    <property type="term" value="P:methylation"/>
    <property type="evidence" value="ECO:0007669"/>
    <property type="project" value="UniProtKB-KW"/>
</dbReference>